<gene>
    <name evidence="6" type="ORF">CYMTET_3294</name>
</gene>
<dbReference type="Gene3D" id="2.40.110.10">
    <property type="entry name" value="Butyryl-CoA Dehydrogenase, subunit A, domain 2"/>
    <property type="match status" value="1"/>
</dbReference>
<dbReference type="InterPro" id="IPR024674">
    <property type="entry name" value="HpaB/PvcC/4-BUDH_N"/>
</dbReference>
<evidence type="ECO:0000256" key="1">
    <source>
        <dbReference type="ARBA" id="ARBA00022630"/>
    </source>
</evidence>
<dbReference type="InterPro" id="IPR009100">
    <property type="entry name" value="AcylCoA_DH/oxidase_NM_dom_sf"/>
</dbReference>
<dbReference type="InterPro" id="IPR004925">
    <property type="entry name" value="HpaB/PvcC/4-BUDH"/>
</dbReference>
<dbReference type="AlphaFoldDB" id="A0AAE0H3S4"/>
<dbReference type="Gene3D" id="1.20.140.10">
    <property type="entry name" value="Butyryl-CoA Dehydrogenase, subunit A, domain 3"/>
    <property type="match status" value="1"/>
</dbReference>
<dbReference type="InterPro" id="IPR036250">
    <property type="entry name" value="AcylCo_DH-like_C"/>
</dbReference>
<keyword evidence="7" id="KW-1185">Reference proteome</keyword>
<evidence type="ECO:0000256" key="2">
    <source>
        <dbReference type="ARBA" id="ARBA00022827"/>
    </source>
</evidence>
<dbReference type="PIRSF" id="PIRSF000331">
    <property type="entry name" value="HpaA_HpaB"/>
    <property type="match status" value="1"/>
</dbReference>
<dbReference type="GO" id="GO:0016627">
    <property type="term" value="F:oxidoreductase activity, acting on the CH-CH group of donors"/>
    <property type="evidence" value="ECO:0007669"/>
    <property type="project" value="InterPro"/>
</dbReference>
<evidence type="ECO:0000256" key="3">
    <source>
        <dbReference type="ARBA" id="ARBA00023002"/>
    </source>
</evidence>
<evidence type="ECO:0000313" key="6">
    <source>
        <dbReference type="EMBL" id="KAK3289271.1"/>
    </source>
</evidence>
<dbReference type="Gene3D" id="1.10.3140.10">
    <property type="entry name" value="4-hydroxybutyryl-coa dehydratase, domain 1"/>
    <property type="match status" value="1"/>
</dbReference>
<evidence type="ECO:0008006" key="8">
    <source>
        <dbReference type="Google" id="ProtNLM"/>
    </source>
</evidence>
<proteinExistence type="predicted"/>
<dbReference type="InterPro" id="IPR046373">
    <property type="entry name" value="Acyl-CoA_Oxase/DH_mid-dom_sf"/>
</dbReference>
<evidence type="ECO:0000259" key="5">
    <source>
        <dbReference type="Pfam" id="PF11794"/>
    </source>
</evidence>
<dbReference type="SUPFAM" id="SSF47203">
    <property type="entry name" value="Acyl-CoA dehydrogenase C-terminal domain-like"/>
    <property type="match status" value="1"/>
</dbReference>
<dbReference type="SUPFAM" id="SSF56645">
    <property type="entry name" value="Acyl-CoA dehydrogenase NM domain-like"/>
    <property type="match status" value="1"/>
</dbReference>
<reference evidence="6 7" key="1">
    <citation type="journal article" date="2015" name="Genome Biol. Evol.">
        <title>Comparative Genomics of a Bacterivorous Green Alga Reveals Evolutionary Causalities and Consequences of Phago-Mixotrophic Mode of Nutrition.</title>
        <authorList>
            <person name="Burns J.A."/>
            <person name="Paasch A."/>
            <person name="Narechania A."/>
            <person name="Kim E."/>
        </authorList>
    </citation>
    <scope>NUCLEOTIDE SEQUENCE [LARGE SCALE GENOMIC DNA]</scope>
    <source>
        <strain evidence="6 7">PLY_AMNH</strain>
    </source>
</reference>
<dbReference type="Pfam" id="PF03241">
    <property type="entry name" value="HpaB"/>
    <property type="match status" value="1"/>
</dbReference>
<dbReference type="EMBL" id="LGRX02000184">
    <property type="protein sequence ID" value="KAK3289271.1"/>
    <property type="molecule type" value="Genomic_DNA"/>
</dbReference>
<evidence type="ECO:0000313" key="7">
    <source>
        <dbReference type="Proteomes" id="UP001190700"/>
    </source>
</evidence>
<accession>A0AAE0H3S4</accession>
<dbReference type="Proteomes" id="UP001190700">
    <property type="component" value="Unassembled WGS sequence"/>
</dbReference>
<organism evidence="6 7">
    <name type="scientific">Cymbomonas tetramitiformis</name>
    <dbReference type="NCBI Taxonomy" id="36881"/>
    <lineage>
        <taxon>Eukaryota</taxon>
        <taxon>Viridiplantae</taxon>
        <taxon>Chlorophyta</taxon>
        <taxon>Pyramimonadophyceae</taxon>
        <taxon>Pyramimonadales</taxon>
        <taxon>Pyramimonadaceae</taxon>
        <taxon>Cymbomonas</taxon>
    </lineage>
</organism>
<protein>
    <recommendedName>
        <fullName evidence="8">4-hydroxybutyryl-CoA dehydratase</fullName>
    </recommendedName>
</protein>
<feature type="domain" description="HpaB/PvcC/4-BUDH N-terminal" evidence="5">
    <location>
        <begin position="103"/>
        <end position="372"/>
    </location>
</feature>
<dbReference type="Pfam" id="PF11794">
    <property type="entry name" value="HpaB_N"/>
    <property type="match status" value="1"/>
</dbReference>
<keyword evidence="2" id="KW-0274">FAD</keyword>
<keyword evidence="3" id="KW-0560">Oxidoreductase</keyword>
<feature type="domain" description="HpaB/PvcC/4-BUDH C-terminal" evidence="4">
    <location>
        <begin position="380"/>
        <end position="577"/>
    </location>
</feature>
<keyword evidence="1" id="KW-0285">Flavoprotein</keyword>
<evidence type="ECO:0000259" key="4">
    <source>
        <dbReference type="Pfam" id="PF03241"/>
    </source>
</evidence>
<sequence length="580" mass="63654">MKKFQHRRVSLLAGHLKPNSLDADDLEDLCSRLPSATGCSSTSKTGCDSCGSTAVARVSEASSGMFSTNTLSLVSTSAPREVMRTTTVDLDASWSRPSGRISTAEEYVDSLRGRQLTIYLFGQLVNDIISHAMIWPSINAVAETYRLGLEDPELATAVSQLSGVRHSRFLHVTETVEDVAMQSRMQRKLGQRTGTCFQRCVGMDAINSTFSTTFDIDAKHGTDYHTKFKAFVKHMQECNYVIGGAMTDGKGDRSKGPSDQPDDDLFLRVVRRHNNGVVIRGCKTHQTGSLNSHWLVVMPGGRMTERDKDYAIACALPVDAPGITYIYGRQSCDTRSMEDSPTDIDHGNASFGGQEATIIFEDVFVPHSHVFMNGEAEFAADLVERFTAYHRRSYICKAGLGDVMIGAAATIADYNGVAKASHIKDKLVEMAYLNENISGTAMAASLQSFRTNAGNYQPDVLMANVCKHNVTRFPYEIARLAQDLAGGLVVTLPSDQDFGHEVAGPLLYKYLQTVSGVTVDNRRRILRLIENMTMGRNAVGYLTESMHGAGSPMAQRVLIQRLMKLNDKKQMAKRLAGVKD</sequence>
<dbReference type="InterPro" id="IPR024719">
    <property type="entry name" value="HpaB/PvcC/4-BUDH_C"/>
</dbReference>
<name>A0AAE0H3S4_9CHLO</name>
<dbReference type="PANTHER" id="PTHR36117">
    <property type="entry name" value="4-HYDROXYPHENYLACETATE 3-MONOOXYGENASE-RELATED"/>
    <property type="match status" value="1"/>
</dbReference>
<comment type="caution">
    <text evidence="6">The sequence shown here is derived from an EMBL/GenBank/DDBJ whole genome shotgun (WGS) entry which is preliminary data.</text>
</comment>
<dbReference type="PANTHER" id="PTHR36117:SF3">
    <property type="entry name" value="4-HYDROXYPHENYLACETATE 3-MONOOXYGENASE-RELATED"/>
    <property type="match status" value="1"/>
</dbReference>